<dbReference type="NCBIfam" id="TIGR03769">
    <property type="entry name" value="P_ac_wall_RPT"/>
    <property type="match status" value="2"/>
</dbReference>
<keyword evidence="2" id="KW-1133">Transmembrane helix</keyword>
<keyword evidence="2" id="KW-0472">Membrane</keyword>
<evidence type="ECO:0000256" key="2">
    <source>
        <dbReference type="SAM" id="Phobius"/>
    </source>
</evidence>
<feature type="transmembrane region" description="Helical" evidence="2">
    <location>
        <begin position="667"/>
        <end position="691"/>
    </location>
</feature>
<evidence type="ECO:0000313" key="4">
    <source>
        <dbReference type="Proteomes" id="UP000070505"/>
    </source>
</evidence>
<accession>A0A135Z495</accession>
<dbReference type="RefSeq" id="WP_075523822.1">
    <property type="nucleotide sequence ID" value="NZ_KQ961872.1"/>
</dbReference>
<name>A0A135Z495_GARVA</name>
<dbReference type="EMBL" id="LSRC01000045">
    <property type="protein sequence ID" value="KXI16443.1"/>
    <property type="molecule type" value="Genomic_DNA"/>
</dbReference>
<feature type="region of interest" description="Disordered" evidence="1">
    <location>
        <begin position="606"/>
        <end position="629"/>
    </location>
</feature>
<evidence type="ECO:0000256" key="1">
    <source>
        <dbReference type="SAM" id="MobiDB-lite"/>
    </source>
</evidence>
<dbReference type="NCBIfam" id="NF038134">
    <property type="entry name" value="choice_anch_M"/>
    <property type="match status" value="2"/>
</dbReference>
<dbReference type="Proteomes" id="UP000070505">
    <property type="component" value="Unassembled WGS sequence"/>
</dbReference>
<comment type="caution">
    <text evidence="3">The sequence shown here is derived from an EMBL/GenBank/DDBJ whole genome shotgun (WGS) entry which is preliminary data.</text>
</comment>
<organism evidence="3 4">
    <name type="scientific">Gardnerella vaginalis</name>
    <dbReference type="NCBI Taxonomy" id="2702"/>
    <lineage>
        <taxon>Bacteria</taxon>
        <taxon>Bacillati</taxon>
        <taxon>Actinomycetota</taxon>
        <taxon>Actinomycetes</taxon>
        <taxon>Bifidobacteriales</taxon>
        <taxon>Bifidobacteriaceae</taxon>
        <taxon>Gardnerella</taxon>
    </lineage>
</organism>
<dbReference type="PATRIC" id="fig|2702.101.peg.1040"/>
<sequence>MFKKVLSILKKVSSVVLSGIIVSSFAASICVIPAAVADQNDSENLQSSNEKACVAAQLKNSDLKPSANNSAKICRVNKGHTDVFATYKDVNGNLVLGTRGDSFPGSDANGIRYNSSLVRFVVGKKSRERKNKVFSFVKQNVKYVYHLPSQMKEGKLYAGVSTETLGENSKIKSVTFSFVKANMPKNGAVYMAGKDDDKTLKHLGTDGTDFPSEYSVNGNAHVHMDWIFTAPGVYVLTVKAVAFTSDGNTLEDTQDYTFEVDLKRAKENSEYDFESSDNSDSGDSGDSSDSNANASENNNDENNNSESETEDEGSQDDSEDEQGSQDESEDGSEDDSESEDESIDDESGYFNNNEDRENRPVKAKCLTFKDIKHKLNALVISNGHADIASYTSNSGLSLAVQEDVTGQHVIRHPRTVVFYAGQSSKRNNVWRLPQTQKNGVPWVGFNNQNLSPHTSTTMYLAAIKGPGSVRVWLQGSLGERPSEMFSSKRGAKKWYKIPANTHMHANWDFSKAGYYTLTFAVKANGSISKEKFHFAIGVNPNKMPISCSVKGSLEEDEGEEELVKPLIANHEPENIVDDIRPVATFANSARNEHRVINARSGRSLGISSGRRLDKSLRSSSDKSKGLMPTVSLRKSDNKNAYNAKFEDESIDDASNSGIIGFFKHKTLLAYSILSGSVIALCAVVYLGVYVLRKYKIISLNSGFISMIFGN</sequence>
<dbReference type="InterPro" id="IPR022435">
    <property type="entry name" value="Surface-anchored_actinobac"/>
</dbReference>
<gene>
    <name evidence="3" type="ORF">HMPREF3230_01052</name>
</gene>
<keyword evidence="2" id="KW-0812">Transmembrane</keyword>
<feature type="compositionally biased region" description="Acidic residues" evidence="1">
    <location>
        <begin position="307"/>
        <end position="347"/>
    </location>
</feature>
<feature type="compositionally biased region" description="Basic and acidic residues" evidence="1">
    <location>
        <begin position="610"/>
        <end position="624"/>
    </location>
</feature>
<proteinExistence type="predicted"/>
<evidence type="ECO:0000313" key="3">
    <source>
        <dbReference type="EMBL" id="KXI16443.1"/>
    </source>
</evidence>
<feature type="compositionally biased region" description="Low complexity" evidence="1">
    <location>
        <begin position="278"/>
        <end position="306"/>
    </location>
</feature>
<protein>
    <submittedName>
        <fullName evidence="3">Actinobacterial surface-anchored protein</fullName>
    </submittedName>
</protein>
<dbReference type="AlphaFoldDB" id="A0A135Z495"/>
<feature type="transmembrane region" description="Helical" evidence="2">
    <location>
        <begin position="12"/>
        <end position="36"/>
    </location>
</feature>
<reference evidence="3 4" key="1">
    <citation type="submission" date="2016-02" db="EMBL/GenBank/DDBJ databases">
        <authorList>
            <person name="Wen L."/>
            <person name="He K."/>
            <person name="Yang H."/>
        </authorList>
    </citation>
    <scope>NUCLEOTIDE SEQUENCE [LARGE SCALE GENOMIC DNA]</scope>
    <source>
        <strain evidence="3 4">CMW7778B</strain>
    </source>
</reference>
<feature type="region of interest" description="Disordered" evidence="1">
    <location>
        <begin position="268"/>
        <end position="356"/>
    </location>
</feature>